<dbReference type="FunCoup" id="A0A2I3GGE2">
    <property type="interactions" value="1119"/>
</dbReference>
<dbReference type="InParanoid" id="A0A2I3GGE2"/>
<evidence type="ECO:0000313" key="2">
    <source>
        <dbReference type="Proteomes" id="UP000001073"/>
    </source>
</evidence>
<proteinExistence type="predicted"/>
<reference evidence="1" key="2">
    <citation type="submission" date="2025-08" db="UniProtKB">
        <authorList>
            <consortium name="Ensembl"/>
        </authorList>
    </citation>
    <scope>IDENTIFICATION</scope>
</reference>
<dbReference type="SUPFAM" id="SSF52047">
    <property type="entry name" value="RNI-like"/>
    <property type="match status" value="1"/>
</dbReference>
<dbReference type="EMBL" id="ADFV01040072">
    <property type="status" value="NOT_ANNOTATED_CDS"/>
    <property type="molecule type" value="Genomic_DNA"/>
</dbReference>
<dbReference type="Ensembl" id="ENSNLET00000036668.1">
    <property type="protein sequence ID" value="ENSNLEP00000030359.1"/>
    <property type="gene ID" value="ENSNLEG00000012162.3"/>
</dbReference>
<dbReference type="GeneTree" id="ENSGT00940000156502"/>
<organism evidence="1 2">
    <name type="scientific">Nomascus leucogenys</name>
    <name type="common">Northern white-cheeked gibbon</name>
    <name type="synonym">Hylobates leucogenys</name>
    <dbReference type="NCBI Taxonomy" id="61853"/>
    <lineage>
        <taxon>Eukaryota</taxon>
        <taxon>Metazoa</taxon>
        <taxon>Chordata</taxon>
        <taxon>Craniata</taxon>
        <taxon>Vertebrata</taxon>
        <taxon>Euteleostomi</taxon>
        <taxon>Mammalia</taxon>
        <taxon>Eutheria</taxon>
        <taxon>Euarchontoglires</taxon>
        <taxon>Primates</taxon>
        <taxon>Haplorrhini</taxon>
        <taxon>Catarrhini</taxon>
        <taxon>Hylobatidae</taxon>
        <taxon>Nomascus</taxon>
    </lineage>
</organism>
<dbReference type="Proteomes" id="UP000001073">
    <property type="component" value="Chromosome 1a"/>
</dbReference>
<dbReference type="STRING" id="61853.ENSNLEP00000030359"/>
<reference evidence="1" key="3">
    <citation type="submission" date="2025-09" db="UniProtKB">
        <authorList>
            <consortium name="Ensembl"/>
        </authorList>
    </citation>
    <scope>IDENTIFICATION</scope>
</reference>
<sequence length="251" mass="29063">MIRGSGAEACRNEDANCFFSLANRVDYDRIRDVGPDRAASEWLLRCGAMVRYHGQERWQKDYNHLPTGPLDKYKIQAIDATDSCIMRIGFDHMEGLEHVEKIRLCKCHYIEDDCLLRLSQLENLQKTILEMEIISCGNITDKGIIALRHLRNLKYLLLSDLPGVREKENLVQETDVPGALVDRPYDLSPSAGMRMLKLKATTAILKSRFQLCTRWQQSLHHSRCSIHPSKISYSFFFFFFWCMPPEIVYAL</sequence>
<evidence type="ECO:0000313" key="1">
    <source>
        <dbReference type="Ensembl" id="ENSNLEP00000030359.1"/>
    </source>
</evidence>
<dbReference type="InterPro" id="IPR032675">
    <property type="entry name" value="LRR_dom_sf"/>
</dbReference>
<accession>A0A2I3GGE2</accession>
<dbReference type="Gene3D" id="3.80.10.10">
    <property type="entry name" value="Ribonuclease Inhibitor"/>
    <property type="match status" value="1"/>
</dbReference>
<keyword evidence="2" id="KW-1185">Reference proteome</keyword>
<dbReference type="EMBL" id="ADFV01040073">
    <property type="status" value="NOT_ANNOTATED_CDS"/>
    <property type="molecule type" value="Genomic_DNA"/>
</dbReference>
<name>A0A2I3GGE2_NOMLE</name>
<protein>
    <submittedName>
        <fullName evidence="1">Distal membrane arm assembly component 2 like</fullName>
    </submittedName>
</protein>
<dbReference type="AlphaFoldDB" id="A0A2I3GGE2"/>
<reference evidence="1 2" key="1">
    <citation type="submission" date="2012-10" db="EMBL/GenBank/DDBJ databases">
        <authorList>
            <consortium name="Gibbon Genome Sequencing Consortium"/>
        </authorList>
    </citation>
    <scope>NUCLEOTIDE SEQUENCE [LARGE SCALE GENOMIC DNA]</scope>
</reference>
<gene>
    <name evidence="1" type="primary">DMAC2L</name>
</gene>